<gene>
    <name evidence="1" type="ORF">F5I99_06410</name>
</gene>
<dbReference type="InterPro" id="IPR038604">
    <property type="entry name" value="HopJ_sf"/>
</dbReference>
<dbReference type="InterPro" id="IPR014984">
    <property type="entry name" value="HopJ"/>
</dbReference>
<dbReference type="EMBL" id="CP044222">
    <property type="protein sequence ID" value="QEW08516.1"/>
    <property type="molecule type" value="Genomic_DNA"/>
</dbReference>
<dbReference type="AlphaFoldDB" id="A0A5J6LJK5"/>
<dbReference type="Gene3D" id="3.20.160.10">
    <property type="entry name" value="vpa0580 domain like"/>
    <property type="match status" value="1"/>
</dbReference>
<dbReference type="KEGG" id="nik:F5I99_06410"/>
<dbReference type="Proteomes" id="UP000325606">
    <property type="component" value="Chromosome"/>
</dbReference>
<proteinExistence type="predicted"/>
<evidence type="ECO:0000313" key="2">
    <source>
        <dbReference type="Proteomes" id="UP000325606"/>
    </source>
</evidence>
<keyword evidence="2" id="KW-1185">Reference proteome</keyword>
<protein>
    <submittedName>
        <fullName evidence="1">HopJ type III effector protein</fullName>
    </submittedName>
</protein>
<reference evidence="1 2" key="1">
    <citation type="submission" date="2019-09" db="EMBL/GenBank/DDBJ databases">
        <title>Nitrincola iocasae sp. nov., a bacterium isolated from the sediment collected at a cold seep field in South China Sea.</title>
        <authorList>
            <person name="Zhang H."/>
            <person name="Wang H."/>
            <person name="Li C."/>
        </authorList>
    </citation>
    <scope>NUCLEOTIDE SEQUENCE [LARGE SCALE GENOMIC DNA]</scope>
    <source>
        <strain evidence="1 2">KXZD1103</strain>
    </source>
</reference>
<name>A0A5J6LJK5_9GAMM</name>
<accession>A0A5J6LJK5</accession>
<organism evidence="1 2">
    <name type="scientific">Nitrincola iocasae</name>
    <dbReference type="NCBI Taxonomy" id="2614693"/>
    <lineage>
        <taxon>Bacteria</taxon>
        <taxon>Pseudomonadati</taxon>
        <taxon>Pseudomonadota</taxon>
        <taxon>Gammaproteobacteria</taxon>
        <taxon>Oceanospirillales</taxon>
        <taxon>Oceanospirillaceae</taxon>
        <taxon>Nitrincola</taxon>
    </lineage>
</organism>
<evidence type="ECO:0000313" key="1">
    <source>
        <dbReference type="EMBL" id="QEW08516.1"/>
    </source>
</evidence>
<dbReference type="Pfam" id="PF08888">
    <property type="entry name" value="HopJ"/>
    <property type="match status" value="1"/>
</dbReference>
<sequence>MTPEMLIQALQQASVNFTQVIECLDRCYDFTPTAFRNGELLNPAGSNNGSCKILAFAQLQGLSEAVTLNAFGDYYTKDVLQHPDADDHQNIRNFMRHGWSGIAFEGQALTPWQG</sequence>